<dbReference type="EMBL" id="WWCX01000032">
    <property type="protein sequence ID" value="MYM95776.1"/>
    <property type="molecule type" value="Genomic_DNA"/>
</dbReference>
<comment type="caution">
    <text evidence="2">The sequence shown here is derived from an EMBL/GenBank/DDBJ whole genome shotgun (WGS) entry which is preliminary data.</text>
</comment>
<feature type="signal peptide" evidence="1">
    <location>
        <begin position="1"/>
        <end position="21"/>
    </location>
</feature>
<organism evidence="2 3">
    <name type="scientific">Duganella vulcania</name>
    <dbReference type="NCBI Taxonomy" id="2692166"/>
    <lineage>
        <taxon>Bacteria</taxon>
        <taxon>Pseudomonadati</taxon>
        <taxon>Pseudomonadota</taxon>
        <taxon>Betaproteobacteria</taxon>
        <taxon>Burkholderiales</taxon>
        <taxon>Oxalobacteraceae</taxon>
        <taxon>Telluria group</taxon>
        <taxon>Duganella</taxon>
    </lineage>
</organism>
<accession>A0A845GR98</accession>
<reference evidence="2" key="1">
    <citation type="submission" date="2019-12" db="EMBL/GenBank/DDBJ databases">
        <title>Novel species isolated from a subtropical stream in China.</title>
        <authorList>
            <person name="Lu H."/>
        </authorList>
    </citation>
    <scope>NUCLEOTIDE SEQUENCE [LARGE SCALE GENOMIC DNA]</scope>
    <source>
        <strain evidence="2">FT81W</strain>
    </source>
</reference>
<evidence type="ECO:0000313" key="3">
    <source>
        <dbReference type="Proteomes" id="UP000447355"/>
    </source>
</evidence>
<proteinExistence type="predicted"/>
<gene>
    <name evidence="2" type="ORF">GTP90_18100</name>
</gene>
<dbReference type="RefSeq" id="WP_161084873.1">
    <property type="nucleotide sequence ID" value="NZ_WWCX01000032.1"/>
</dbReference>
<sequence length="267" mass="28222">MKPSALLIAALALAASVESQANGASSGAAPAGMPASLSGPGAPDIAGIRVGISANEARQQVQKLNPKYKITPIVPFGSNVEAGFQAATGAGRGDRNGADFFSVLVNEAGIVWLIKREQTLTPDKAVLKDTLIQSLTAKYDQPGGVVKYRDPGNINLAWSYDMSGRQLASYGTNVNDSPCRPVPYASRRHFSEAVSAYEKYAPTCSMTIDTHTQAANTRTPNMIDIYAVTITAPPLQHDAGALNAAAAARQQQQKAKENTIRENKPQL</sequence>
<feature type="chain" id="PRO_5032909396" evidence="1">
    <location>
        <begin position="22"/>
        <end position="267"/>
    </location>
</feature>
<dbReference type="AlphaFoldDB" id="A0A845GR98"/>
<evidence type="ECO:0000256" key="1">
    <source>
        <dbReference type="SAM" id="SignalP"/>
    </source>
</evidence>
<protein>
    <submittedName>
        <fullName evidence="2">Uncharacterized protein</fullName>
    </submittedName>
</protein>
<evidence type="ECO:0000313" key="2">
    <source>
        <dbReference type="EMBL" id="MYM95776.1"/>
    </source>
</evidence>
<dbReference type="Proteomes" id="UP000447355">
    <property type="component" value="Unassembled WGS sequence"/>
</dbReference>
<keyword evidence="1" id="KW-0732">Signal</keyword>
<name>A0A845GR98_9BURK</name>